<dbReference type="GO" id="GO:0004364">
    <property type="term" value="F:glutathione transferase activity"/>
    <property type="evidence" value="ECO:0007669"/>
    <property type="project" value="TreeGrafter"/>
</dbReference>
<dbReference type="Proteomes" id="UP000072741">
    <property type="component" value="Unassembled WGS sequence"/>
</dbReference>
<dbReference type="OrthoDB" id="8560325at2"/>
<dbReference type="RefSeq" id="WP_058641122.1">
    <property type="nucleotide sequence ID" value="NZ_LDSL01000040.1"/>
</dbReference>
<dbReference type="GO" id="GO:0004602">
    <property type="term" value="F:glutathione peroxidase activity"/>
    <property type="evidence" value="ECO:0007669"/>
    <property type="project" value="TreeGrafter"/>
</dbReference>
<keyword evidence="5" id="KW-1185">Reference proteome</keyword>
<keyword evidence="1" id="KW-0413">Isomerase</keyword>
<dbReference type="PIRSF" id="PIRSF006386">
    <property type="entry name" value="HCCAis_GSTk"/>
    <property type="match status" value="1"/>
</dbReference>
<dbReference type="SUPFAM" id="SSF52833">
    <property type="entry name" value="Thioredoxin-like"/>
    <property type="match status" value="1"/>
</dbReference>
<dbReference type="PATRIC" id="fig|433924.3.peg.3166"/>
<dbReference type="Pfam" id="PF01323">
    <property type="entry name" value="DSBA"/>
    <property type="match status" value="1"/>
</dbReference>
<comment type="catalytic activity">
    <reaction evidence="1">
        <text>2-hydroxychromene-2-carboxylate = (3E)-4-(2-hydroxyphenyl)-2-oxobut-3-enoate</text>
        <dbReference type="Rhea" id="RHEA:27401"/>
        <dbReference type="ChEBI" id="CHEBI:59350"/>
        <dbReference type="ChEBI" id="CHEBI:59353"/>
        <dbReference type="EC" id="5.99.1.4"/>
    </reaction>
</comment>
<dbReference type="InterPro" id="IPR036249">
    <property type="entry name" value="Thioredoxin-like_sf"/>
</dbReference>
<dbReference type="InterPro" id="IPR044087">
    <property type="entry name" value="NahD-like"/>
</dbReference>
<evidence type="ECO:0000256" key="2">
    <source>
        <dbReference type="PIRSR" id="PIRSR006386-1"/>
    </source>
</evidence>
<reference evidence="4 5" key="1">
    <citation type="journal article" date="2016" name="Front. Microbiol.">
        <title>Genomic Resource of Rice Seed Associated Bacteria.</title>
        <authorList>
            <person name="Midha S."/>
            <person name="Bansal K."/>
            <person name="Sharma S."/>
            <person name="Kumar N."/>
            <person name="Patil P.P."/>
            <person name="Chaudhry V."/>
            <person name="Patil P.B."/>
        </authorList>
    </citation>
    <scope>NUCLEOTIDE SEQUENCE [LARGE SCALE GENOMIC DNA]</scope>
    <source>
        <strain evidence="4 5">NS331</strain>
    </source>
</reference>
<dbReference type="EMBL" id="LDSL01000040">
    <property type="protein sequence ID" value="KTT24543.1"/>
    <property type="molecule type" value="Genomic_DNA"/>
</dbReference>
<dbReference type="GO" id="GO:0018845">
    <property type="term" value="F:2-hydroxychromene-2-carboxylate isomerase activity"/>
    <property type="evidence" value="ECO:0007669"/>
    <property type="project" value="UniProtKB-UniRule"/>
</dbReference>
<dbReference type="CDD" id="cd03022">
    <property type="entry name" value="DsbA_HCCA_Iso"/>
    <property type="match status" value="1"/>
</dbReference>
<protein>
    <recommendedName>
        <fullName evidence="1">2-hydroxychromene-2-carboxylate isomerase</fullName>
        <ecNumber evidence="1">5.99.1.4</ecNumber>
    </recommendedName>
</protein>
<evidence type="ECO:0000259" key="3">
    <source>
        <dbReference type="Pfam" id="PF01323"/>
    </source>
</evidence>
<dbReference type="InterPro" id="IPR014440">
    <property type="entry name" value="HCCAis_GSTk"/>
</dbReference>
<dbReference type="GO" id="GO:0006749">
    <property type="term" value="P:glutathione metabolic process"/>
    <property type="evidence" value="ECO:0007669"/>
    <property type="project" value="TreeGrafter"/>
</dbReference>
<dbReference type="InterPro" id="IPR051924">
    <property type="entry name" value="GST_Kappa/NadH"/>
</dbReference>
<comment type="similarity">
    <text evidence="1">Belongs to the GST superfamily. NadH family.</text>
</comment>
<evidence type="ECO:0000256" key="1">
    <source>
        <dbReference type="PIRNR" id="PIRNR006386"/>
    </source>
</evidence>
<comment type="caution">
    <text evidence="4">The sequence shown here is derived from an EMBL/GenBank/DDBJ whole genome shotgun (WGS) entry which is preliminary data.</text>
</comment>
<evidence type="ECO:0000313" key="4">
    <source>
        <dbReference type="EMBL" id="KTT24543.1"/>
    </source>
</evidence>
<organism evidence="4 5">
    <name type="scientific">Pseudacidovorax intermedius</name>
    <dbReference type="NCBI Taxonomy" id="433924"/>
    <lineage>
        <taxon>Bacteria</taxon>
        <taxon>Pseudomonadati</taxon>
        <taxon>Pseudomonadota</taxon>
        <taxon>Betaproteobacteria</taxon>
        <taxon>Burkholderiales</taxon>
        <taxon>Comamonadaceae</taxon>
        <taxon>Pseudacidovorax</taxon>
    </lineage>
</organism>
<gene>
    <name evidence="4" type="ORF">NS331_06135</name>
</gene>
<dbReference type="InterPro" id="IPR001853">
    <property type="entry name" value="DSBA-like_thioredoxin_dom"/>
</dbReference>
<evidence type="ECO:0000313" key="5">
    <source>
        <dbReference type="Proteomes" id="UP000072741"/>
    </source>
</evidence>
<feature type="domain" description="DSBA-like thioredoxin" evidence="3">
    <location>
        <begin position="7"/>
        <end position="197"/>
    </location>
</feature>
<feature type="active site" description="Nucleophile" evidence="2">
    <location>
        <position position="15"/>
    </location>
</feature>
<dbReference type="GO" id="GO:1901170">
    <property type="term" value="P:naphthalene catabolic process"/>
    <property type="evidence" value="ECO:0007669"/>
    <property type="project" value="InterPro"/>
</dbReference>
<sequence>MTAPARVECFFDFGSPAAYLAWMQLPHVCADTGAELVWRPMLLGGVFQATGNRSPAEVEAKGRYMREDLQRFARRAGVPFAHNPHFPINTLTLMRGATAMQMHRPERFQGYAQAVFEAMWAQPRNLGDVGELTAVLAAAGFNAAEFMTLLARQDVKDQLKATTQEAVERGVFGAPTMFVGEQMFWGQDRLDFVRDALTPH</sequence>
<dbReference type="PANTHER" id="PTHR42943:SF2">
    <property type="entry name" value="GLUTATHIONE S-TRANSFERASE KAPPA 1"/>
    <property type="match status" value="1"/>
</dbReference>
<dbReference type="Gene3D" id="3.40.30.10">
    <property type="entry name" value="Glutaredoxin"/>
    <property type="match status" value="1"/>
</dbReference>
<dbReference type="EC" id="5.99.1.4" evidence="1"/>
<dbReference type="AlphaFoldDB" id="A0A147H3Y5"/>
<accession>A0A147H3Y5</accession>
<name>A0A147H3Y5_9BURK</name>
<proteinExistence type="inferred from homology"/>
<dbReference type="PANTHER" id="PTHR42943">
    <property type="entry name" value="GLUTATHIONE S-TRANSFERASE KAPPA"/>
    <property type="match status" value="1"/>
</dbReference>